<name>A0AAD9AIZ7_9PEZI</name>
<keyword evidence="4 7" id="KW-0472">Membrane</keyword>
<dbReference type="InterPro" id="IPR007568">
    <property type="entry name" value="RTA1"/>
</dbReference>
<feature type="transmembrane region" description="Helical" evidence="7">
    <location>
        <begin position="165"/>
        <end position="189"/>
    </location>
</feature>
<keyword evidence="3 7" id="KW-1133">Transmembrane helix</keyword>
<accession>A0AAD9AIZ7</accession>
<evidence type="ECO:0000256" key="4">
    <source>
        <dbReference type="ARBA" id="ARBA00023136"/>
    </source>
</evidence>
<feature type="transmembrane region" description="Helical" evidence="7">
    <location>
        <begin position="244"/>
        <end position="266"/>
    </location>
</feature>
<keyword evidence="9" id="KW-1185">Reference proteome</keyword>
<feature type="transmembrane region" description="Helical" evidence="7">
    <location>
        <begin position="304"/>
        <end position="323"/>
    </location>
</feature>
<keyword evidence="5" id="KW-0539">Nucleus</keyword>
<feature type="transmembrane region" description="Helical" evidence="7">
    <location>
        <begin position="28"/>
        <end position="47"/>
    </location>
</feature>
<comment type="caution">
    <text evidence="8">The sequence shown here is derived from an EMBL/GenBank/DDBJ whole genome shotgun (WGS) entry which is preliminary data.</text>
</comment>
<dbReference type="InterPro" id="IPR021858">
    <property type="entry name" value="Fun_TF"/>
</dbReference>
<feature type="transmembrane region" description="Helical" evidence="7">
    <location>
        <begin position="54"/>
        <end position="76"/>
    </location>
</feature>
<evidence type="ECO:0000256" key="3">
    <source>
        <dbReference type="ARBA" id="ARBA00022989"/>
    </source>
</evidence>
<evidence type="ECO:0000313" key="8">
    <source>
        <dbReference type="EMBL" id="KAK1848981.1"/>
    </source>
</evidence>
<organism evidence="8 9">
    <name type="scientific">Colletotrichum chrysophilum</name>
    <dbReference type="NCBI Taxonomy" id="1836956"/>
    <lineage>
        <taxon>Eukaryota</taxon>
        <taxon>Fungi</taxon>
        <taxon>Dikarya</taxon>
        <taxon>Ascomycota</taxon>
        <taxon>Pezizomycotina</taxon>
        <taxon>Sordariomycetes</taxon>
        <taxon>Hypocreomycetidae</taxon>
        <taxon>Glomerellales</taxon>
        <taxon>Glomerellaceae</taxon>
        <taxon>Colletotrichum</taxon>
        <taxon>Colletotrichum gloeosporioides species complex</taxon>
    </lineage>
</organism>
<dbReference type="Pfam" id="PF04479">
    <property type="entry name" value="RTA1"/>
    <property type="match status" value="1"/>
</dbReference>
<evidence type="ECO:0000256" key="2">
    <source>
        <dbReference type="ARBA" id="ARBA00022692"/>
    </source>
</evidence>
<feature type="region of interest" description="Disordered" evidence="6">
    <location>
        <begin position="377"/>
        <end position="449"/>
    </location>
</feature>
<keyword evidence="2 7" id="KW-0812">Transmembrane</keyword>
<proteinExistence type="predicted"/>
<feature type="transmembrane region" description="Helical" evidence="7">
    <location>
        <begin position="82"/>
        <end position="109"/>
    </location>
</feature>
<gene>
    <name evidence="8" type="ORF">CCHR01_08399</name>
</gene>
<dbReference type="EMBL" id="JAQOWY010000156">
    <property type="protein sequence ID" value="KAK1848981.1"/>
    <property type="molecule type" value="Genomic_DNA"/>
</dbReference>
<feature type="transmembrane region" description="Helical" evidence="7">
    <location>
        <begin position="209"/>
        <end position="232"/>
    </location>
</feature>
<evidence type="ECO:0000256" key="7">
    <source>
        <dbReference type="SAM" id="Phobius"/>
    </source>
</evidence>
<evidence type="ECO:0000256" key="1">
    <source>
        <dbReference type="ARBA" id="ARBA00004141"/>
    </source>
</evidence>
<evidence type="ECO:0000256" key="6">
    <source>
        <dbReference type="SAM" id="MobiDB-lite"/>
    </source>
</evidence>
<evidence type="ECO:0000313" key="9">
    <source>
        <dbReference type="Proteomes" id="UP001243330"/>
    </source>
</evidence>
<dbReference type="PANTHER" id="PTHR31465">
    <property type="entry name" value="PROTEIN RTA1-RELATED"/>
    <property type="match status" value="1"/>
</dbReference>
<evidence type="ECO:0000256" key="5">
    <source>
        <dbReference type="ARBA" id="ARBA00023242"/>
    </source>
</evidence>
<reference evidence="8" key="1">
    <citation type="submission" date="2023-01" db="EMBL/GenBank/DDBJ databases">
        <title>Colletotrichum chrysophilum M932 genome sequence.</title>
        <authorList>
            <person name="Baroncelli R."/>
        </authorList>
    </citation>
    <scope>NUCLEOTIDE SEQUENCE</scope>
    <source>
        <strain evidence="8">M932</strain>
    </source>
</reference>
<dbReference type="Proteomes" id="UP001243330">
    <property type="component" value="Unassembled WGS sequence"/>
</dbReference>
<protein>
    <submittedName>
        <fullName evidence="8">Rta1 domain-containing protein</fullName>
    </submittedName>
</protein>
<sequence length="781" mass="86335">MDGSSAQDTAAAAAAAFDFKLYRYTPSLPAAIVSVAIFAALTALHTWRILRARAFYFTAFTIGGLFQTIGYCGRIWSHFDTLSIGGFVIQAILILVAPALYAASIYMILGRLIRTVKAEHLSLIPVNWVTRIFVAGDVVAFTLQAGGGGVQAAGTLVLYEAGEKIIIAGLFVQIVVFGFFVVTSLLFHVRLSRNPTVTALKGGTPWRRYLYVLYATSAIILIRSVFRVVEYLQGNKGYLISHEIFLYIFDTLLMVIVMTIFLVWMFPKPYAIISTLPVETLVRWKASEVGEKPETPGKYQGGALSTRLAAIRGSFILVYVAVIRANRTPRRRLAVYNVGTAESSAPRKDRRAELAFGGMLFANLSGLEASVDVISSRRRQPHTEDTPIATSDPIPSADKSLGAGVSPSRIPAVLTPASHTSGAPGLSRLQSSSNHDPATPHSEHLSSSAATPATVSSLIRAPIANAPSFGINDLALLHHWTVSTSIDIFKSAPVDSLWQVTFPRIGFEHPFVAHAILSLAALHLAYISATKNSPYVVEATKHHEQAIKGFQDASNNINNENSEALLAWSLLNIIYVFSISKQLPDQDKRTAARLRRDRVLGMEWIPMARGINAVLVPTYQYLKDGPISSLITLGNWNELDPAVSLPEPVDAQLCRLKETWTTNNDAKTYDEALHILRKCRMYVLQFKSMNPQTLAQWGFNRDWAGPLTFIHFVPQEYVSLLHQRQPPALVLFAYFGAFMHALDDYWFFEGWGKDIVEVVDDLLGSYWRSWITWPIEYVGLS</sequence>
<dbReference type="Pfam" id="PF11951">
    <property type="entry name" value="Fungal_trans_2"/>
    <property type="match status" value="1"/>
</dbReference>
<dbReference type="AlphaFoldDB" id="A0AAD9AIZ7"/>
<dbReference type="PANTHER" id="PTHR31465:SF1">
    <property type="entry name" value="PROTEIN RTA1-RELATED"/>
    <property type="match status" value="1"/>
</dbReference>
<dbReference type="GO" id="GO:0016020">
    <property type="term" value="C:membrane"/>
    <property type="evidence" value="ECO:0007669"/>
    <property type="project" value="UniProtKB-SubCell"/>
</dbReference>
<comment type="subcellular location">
    <subcellularLocation>
        <location evidence="1">Membrane</location>
        <topology evidence="1">Multi-pass membrane protein</topology>
    </subcellularLocation>
</comment>